<dbReference type="InterPro" id="IPR036052">
    <property type="entry name" value="TrpB-like_PALP_sf"/>
</dbReference>
<organism evidence="12 13">
    <name type="scientific">Salix dunnii</name>
    <dbReference type="NCBI Taxonomy" id="1413687"/>
    <lineage>
        <taxon>Eukaryota</taxon>
        <taxon>Viridiplantae</taxon>
        <taxon>Streptophyta</taxon>
        <taxon>Embryophyta</taxon>
        <taxon>Tracheophyta</taxon>
        <taxon>Spermatophyta</taxon>
        <taxon>Magnoliopsida</taxon>
        <taxon>eudicotyledons</taxon>
        <taxon>Gunneridae</taxon>
        <taxon>Pentapetalae</taxon>
        <taxon>rosids</taxon>
        <taxon>fabids</taxon>
        <taxon>Malpighiales</taxon>
        <taxon>Salicaceae</taxon>
        <taxon>Saliceae</taxon>
        <taxon>Salix</taxon>
    </lineage>
</organism>
<feature type="modified residue" description="N6-(pyridoxal phosphate)lysine" evidence="8">
    <location>
        <position position="133"/>
    </location>
</feature>
<protein>
    <recommendedName>
        <fullName evidence="9">Cysteine synthase</fullName>
        <ecNumber evidence="9">2.5.1.47</ecNumber>
    </recommendedName>
</protein>
<dbReference type="NCBIfam" id="TIGR01136">
    <property type="entry name" value="cysKM"/>
    <property type="match status" value="1"/>
</dbReference>
<dbReference type="FunFam" id="3.40.50.1100:FF:000130">
    <property type="entry name" value="Cysteine synthase"/>
    <property type="match status" value="1"/>
</dbReference>
<dbReference type="PROSITE" id="PS00901">
    <property type="entry name" value="CYS_SYNTHASE"/>
    <property type="match status" value="1"/>
</dbReference>
<dbReference type="FunFam" id="3.40.50.1100:FF:000006">
    <property type="entry name" value="Cysteine synthase"/>
    <property type="match status" value="1"/>
</dbReference>
<comment type="catalytic activity">
    <reaction evidence="9">
        <text>O-acetyl-L-serine + hydrogen sulfide = L-cysteine + acetate</text>
        <dbReference type="Rhea" id="RHEA:14829"/>
        <dbReference type="ChEBI" id="CHEBI:29919"/>
        <dbReference type="ChEBI" id="CHEBI:30089"/>
        <dbReference type="ChEBI" id="CHEBI:35235"/>
        <dbReference type="ChEBI" id="CHEBI:58340"/>
        <dbReference type="EC" id="2.5.1.47"/>
    </reaction>
</comment>
<feature type="domain" description="Tryptophan synthase beta chain-like PALP" evidence="11">
    <location>
        <begin position="96"/>
        <end position="362"/>
    </location>
</feature>
<dbReference type="InterPro" id="IPR005859">
    <property type="entry name" value="CysK"/>
</dbReference>
<evidence type="ECO:0000256" key="1">
    <source>
        <dbReference type="ARBA" id="ARBA00001933"/>
    </source>
</evidence>
<name>A0A835MCF6_9ROSI</name>
<evidence type="ECO:0000259" key="11">
    <source>
        <dbReference type="Pfam" id="PF00291"/>
    </source>
</evidence>
<dbReference type="InterPro" id="IPR050214">
    <property type="entry name" value="Cys_Synth/Cystath_Beta-Synth"/>
</dbReference>
<comment type="cofactor">
    <cofactor evidence="1 7 9">
        <name>pyridoxal 5'-phosphate</name>
        <dbReference type="ChEBI" id="CHEBI:597326"/>
    </cofactor>
</comment>
<keyword evidence="13" id="KW-1185">Reference proteome</keyword>
<dbReference type="InterPro" id="IPR005856">
    <property type="entry name" value="Cys_synth"/>
</dbReference>
<sequence>MATSSSSHSLLPPFPSIISPHKRHHFPTLNTLRFAPRKDLSDSKRQDSVIVHAKAKTKAKTKEKAKAPPPPSLHDAATVETLEEGEFDAVNIAEDVTQLIGRTPMIYLNKVTQGCVANIAAKLESMEPCRSVKDRIGYSMVSEAEESGAISPGKSILVEPTSGNTGLGIAFVAATKGYKLIITMPASIGLERRVLLRAFGAQIVLTDPEKGLKGAVDKAEEIVLSTPNAYMFQQFENVANTKIHFETTGPEIWEDTLGSVDMLVAGMGTGGTVTGTGRFLKMMNKEIKVVGVEPAERNVISGENSGYVPNILDVKLLDEVVKVTNGEAVEMARRLALEEGLLVGISSGAAAAAAISLGRRPENAGKLITSPVPQKDGKLKTFQATLSLKIRLLWSSLHNSVINFSLEAFATLIFDLRVIFPSFGERYIPTVLFHSLYEEVRNMEQR</sequence>
<dbReference type="InterPro" id="IPR001216">
    <property type="entry name" value="P-phosphate_BS"/>
</dbReference>
<evidence type="ECO:0000256" key="10">
    <source>
        <dbReference type="SAM" id="MobiDB-lite"/>
    </source>
</evidence>
<dbReference type="GO" id="GO:0004124">
    <property type="term" value="F:cysteine synthase activity"/>
    <property type="evidence" value="ECO:0007669"/>
    <property type="project" value="UniProtKB-UniRule"/>
</dbReference>
<dbReference type="OrthoDB" id="10259545at2759"/>
<dbReference type="Pfam" id="PF00291">
    <property type="entry name" value="PALP"/>
    <property type="match status" value="1"/>
</dbReference>
<dbReference type="EMBL" id="JADGMS010000019">
    <property type="protein sequence ID" value="KAF9661282.1"/>
    <property type="molecule type" value="Genomic_DNA"/>
</dbReference>
<evidence type="ECO:0000313" key="12">
    <source>
        <dbReference type="EMBL" id="KAF9661282.1"/>
    </source>
</evidence>
<evidence type="ECO:0000256" key="5">
    <source>
        <dbReference type="ARBA" id="ARBA00022898"/>
    </source>
</evidence>
<keyword evidence="4 9" id="KW-0808">Transferase</keyword>
<evidence type="ECO:0000256" key="7">
    <source>
        <dbReference type="PIRSR" id="PIRSR605856-50"/>
    </source>
</evidence>
<dbReference type="GO" id="GO:0006535">
    <property type="term" value="P:cysteine biosynthetic process from serine"/>
    <property type="evidence" value="ECO:0007669"/>
    <property type="project" value="UniProtKB-UniRule"/>
</dbReference>
<dbReference type="NCBIfam" id="TIGR01139">
    <property type="entry name" value="cysK"/>
    <property type="match status" value="1"/>
</dbReference>
<dbReference type="AlphaFoldDB" id="A0A835MCF6"/>
<feature type="compositionally biased region" description="Basic and acidic residues" evidence="10">
    <location>
        <begin position="36"/>
        <end position="47"/>
    </location>
</feature>
<keyword evidence="5 7" id="KW-0663">Pyridoxal phosphate</keyword>
<evidence type="ECO:0000256" key="4">
    <source>
        <dbReference type="ARBA" id="ARBA00022679"/>
    </source>
</evidence>
<dbReference type="GO" id="GO:0050017">
    <property type="term" value="F:L-3-cyanoalanine synthase activity"/>
    <property type="evidence" value="ECO:0007669"/>
    <property type="project" value="UniProtKB-ARBA"/>
</dbReference>
<dbReference type="Proteomes" id="UP000657918">
    <property type="component" value="Unassembled WGS sequence"/>
</dbReference>
<comment type="similarity">
    <text evidence="2 9">Belongs to the cysteine synthase/cystathionine beta-synthase family.</text>
</comment>
<evidence type="ECO:0000313" key="13">
    <source>
        <dbReference type="Proteomes" id="UP000657918"/>
    </source>
</evidence>
<evidence type="ECO:0000256" key="2">
    <source>
        <dbReference type="ARBA" id="ARBA00007103"/>
    </source>
</evidence>
<accession>A0A835MCF6</accession>
<feature type="binding site" evidence="7">
    <location>
        <position position="164"/>
    </location>
    <ligand>
        <name>pyridoxal 5'-phosphate</name>
        <dbReference type="ChEBI" id="CHEBI:597326"/>
    </ligand>
</feature>
<gene>
    <name evidence="12" type="ORF">SADUNF_Sadunf19G0051900</name>
</gene>
<comment type="caution">
    <text evidence="12">The sequence shown here is derived from an EMBL/GenBank/DDBJ whole genome shotgun (WGS) entry which is preliminary data.</text>
</comment>
<evidence type="ECO:0000256" key="6">
    <source>
        <dbReference type="ARBA" id="ARBA00023192"/>
    </source>
</evidence>
<feature type="region of interest" description="Disordered" evidence="10">
    <location>
        <begin position="1"/>
        <end position="49"/>
    </location>
</feature>
<keyword evidence="6 9" id="KW-0198">Cysteine biosynthesis</keyword>
<evidence type="ECO:0000256" key="3">
    <source>
        <dbReference type="ARBA" id="ARBA00022605"/>
    </source>
</evidence>
<feature type="binding site" evidence="7">
    <location>
        <position position="346"/>
    </location>
    <ligand>
        <name>pyridoxal 5'-phosphate</name>
        <dbReference type="ChEBI" id="CHEBI:597326"/>
    </ligand>
</feature>
<dbReference type="SUPFAM" id="SSF53686">
    <property type="entry name" value="Tryptophan synthase beta subunit-like PLP-dependent enzymes"/>
    <property type="match status" value="1"/>
</dbReference>
<feature type="binding site" evidence="7">
    <location>
        <begin position="268"/>
        <end position="272"/>
    </location>
    <ligand>
        <name>pyridoxal 5'-phosphate</name>
        <dbReference type="ChEBI" id="CHEBI:597326"/>
    </ligand>
</feature>
<dbReference type="PANTHER" id="PTHR10314">
    <property type="entry name" value="CYSTATHIONINE BETA-SYNTHASE"/>
    <property type="match status" value="1"/>
</dbReference>
<feature type="compositionally biased region" description="Low complexity" evidence="10">
    <location>
        <begin position="1"/>
        <end position="19"/>
    </location>
</feature>
<dbReference type="EC" id="2.5.1.47" evidence="9"/>
<dbReference type="GO" id="GO:0009836">
    <property type="term" value="P:fruit ripening, climacteric"/>
    <property type="evidence" value="ECO:0007669"/>
    <property type="project" value="UniProtKB-ARBA"/>
</dbReference>
<keyword evidence="3 9" id="KW-0028">Amino-acid biosynthesis</keyword>
<proteinExistence type="inferred from homology"/>
<reference evidence="12 13" key="1">
    <citation type="submission" date="2020-10" db="EMBL/GenBank/DDBJ databases">
        <title>Plant Genome Project.</title>
        <authorList>
            <person name="Zhang R.-G."/>
        </authorList>
    </citation>
    <scope>NUCLEOTIDE SEQUENCE [LARGE SCALE GENOMIC DNA]</scope>
    <source>
        <strain evidence="12">FAFU-HL-1</strain>
        <tissue evidence="12">Leaf</tissue>
    </source>
</reference>
<evidence type="ECO:0000256" key="9">
    <source>
        <dbReference type="RuleBase" id="RU003985"/>
    </source>
</evidence>
<evidence type="ECO:0000256" key="8">
    <source>
        <dbReference type="PIRSR" id="PIRSR605856-51"/>
    </source>
</evidence>
<dbReference type="Gene3D" id="3.40.50.1100">
    <property type="match status" value="2"/>
</dbReference>
<feature type="region of interest" description="Disordered" evidence="10">
    <location>
        <begin position="55"/>
        <end position="74"/>
    </location>
</feature>
<dbReference type="CDD" id="cd01561">
    <property type="entry name" value="CBS_like"/>
    <property type="match status" value="1"/>
</dbReference>
<dbReference type="InterPro" id="IPR001926">
    <property type="entry name" value="TrpB-like_PALP"/>
</dbReference>